<gene>
    <name evidence="2" type="ORF">LCGC14_0876890</name>
</gene>
<sequence>MQLLNVGNDIDDFCAQRIKEGFHLEYKADFSDRLKRVICAFANTWGGTILIGVGEDEEGRPKAPVKGIPFKKGLDTRVTSIIVDNIYPPVFCDKYVVTFNRNGTDRAVVVIQVPQSDMTPHALNDREDVYIRTDDRNKLERRANIERIEWLLDRRRKSAELKQRIYLDATDRLETIYKRPHLWWDKEKDAPHSPKFALATFSAVPSFPYILDTSVDVISNLCRSKSLCSYDYHGVVHGDFPELYSQKITQESVIDYHYTERGNGLRYCEFSMYGLFLYQEPLLWHTQQGGVSTGIISCLHVIGRLDQFLEVARKFYDEINVWGLIDLRLKIDNIFGNTISLHDDWSFDEGRISHQPDLDVKRSVYKDELKTKRVDILKGIIQEFCFTFNTKVTDNAVETYLKRYGRLDIFEGNTDSSRA</sequence>
<name>A0A0F9RMQ5_9ZZZZ</name>
<accession>A0A0F9RMQ5</accession>
<dbReference type="Gene3D" id="3.30.950.30">
    <property type="entry name" value="Schlafen, AAA domain"/>
    <property type="match status" value="1"/>
</dbReference>
<dbReference type="EMBL" id="LAZR01002737">
    <property type="protein sequence ID" value="KKN26226.1"/>
    <property type="molecule type" value="Genomic_DNA"/>
</dbReference>
<dbReference type="InterPro" id="IPR007421">
    <property type="entry name" value="Schlafen_AlbA_2_dom"/>
</dbReference>
<evidence type="ECO:0000313" key="2">
    <source>
        <dbReference type="EMBL" id="KKN26226.1"/>
    </source>
</evidence>
<dbReference type="PANTHER" id="PTHR30595:SF6">
    <property type="entry name" value="SCHLAFEN ALBA-2 DOMAIN-CONTAINING PROTEIN"/>
    <property type="match status" value="1"/>
</dbReference>
<comment type="caution">
    <text evidence="2">The sequence shown here is derived from an EMBL/GenBank/DDBJ whole genome shotgun (WGS) entry which is preliminary data.</text>
</comment>
<dbReference type="PANTHER" id="PTHR30595">
    <property type="entry name" value="GLPR-RELATED TRANSCRIPTIONAL REPRESSOR"/>
    <property type="match status" value="1"/>
</dbReference>
<dbReference type="AlphaFoldDB" id="A0A0F9RMQ5"/>
<evidence type="ECO:0000259" key="1">
    <source>
        <dbReference type="Pfam" id="PF04326"/>
    </source>
</evidence>
<dbReference type="Pfam" id="PF04326">
    <property type="entry name" value="SLFN_AlbA_2"/>
    <property type="match status" value="1"/>
</dbReference>
<feature type="domain" description="Schlafen AlbA-2" evidence="1">
    <location>
        <begin position="20"/>
        <end position="138"/>
    </location>
</feature>
<proteinExistence type="predicted"/>
<dbReference type="InterPro" id="IPR038461">
    <property type="entry name" value="Schlafen_AlbA_2_dom_sf"/>
</dbReference>
<organism evidence="2">
    <name type="scientific">marine sediment metagenome</name>
    <dbReference type="NCBI Taxonomy" id="412755"/>
    <lineage>
        <taxon>unclassified sequences</taxon>
        <taxon>metagenomes</taxon>
        <taxon>ecological metagenomes</taxon>
    </lineage>
</organism>
<reference evidence="2" key="1">
    <citation type="journal article" date="2015" name="Nature">
        <title>Complex archaea that bridge the gap between prokaryotes and eukaryotes.</title>
        <authorList>
            <person name="Spang A."/>
            <person name="Saw J.H."/>
            <person name="Jorgensen S.L."/>
            <person name="Zaremba-Niedzwiedzka K."/>
            <person name="Martijn J."/>
            <person name="Lind A.E."/>
            <person name="van Eijk R."/>
            <person name="Schleper C."/>
            <person name="Guy L."/>
            <person name="Ettema T.J."/>
        </authorList>
    </citation>
    <scope>NUCLEOTIDE SEQUENCE</scope>
</reference>
<protein>
    <recommendedName>
        <fullName evidence="1">Schlafen AlbA-2 domain-containing protein</fullName>
    </recommendedName>
</protein>